<evidence type="ECO:0000259" key="6">
    <source>
        <dbReference type="Pfam" id="PF20254"/>
    </source>
</evidence>
<keyword evidence="1 3" id="KW-0732">Signal</keyword>
<dbReference type="Pfam" id="PF13205">
    <property type="entry name" value="Big_5"/>
    <property type="match status" value="4"/>
</dbReference>
<dbReference type="InterPro" id="IPR014755">
    <property type="entry name" value="Cu-Rt/internalin_Ig-like"/>
</dbReference>
<evidence type="ECO:0000259" key="5">
    <source>
        <dbReference type="Pfam" id="PF13313"/>
    </source>
</evidence>
<organism evidence="7 8">
    <name type="scientific">Nocardioides mesophilus</name>
    <dbReference type="NCBI Taxonomy" id="433659"/>
    <lineage>
        <taxon>Bacteria</taxon>
        <taxon>Bacillati</taxon>
        <taxon>Actinomycetota</taxon>
        <taxon>Actinomycetes</taxon>
        <taxon>Propionibacteriales</taxon>
        <taxon>Nocardioidaceae</taxon>
        <taxon>Nocardioides</taxon>
    </lineage>
</organism>
<feature type="compositionally biased region" description="Basic and acidic residues" evidence="2">
    <location>
        <begin position="1920"/>
        <end position="1932"/>
    </location>
</feature>
<dbReference type="Gene3D" id="2.60.40.1220">
    <property type="match status" value="4"/>
</dbReference>
<evidence type="ECO:0000256" key="2">
    <source>
        <dbReference type="SAM" id="MobiDB-lite"/>
    </source>
</evidence>
<feature type="domain" description="DUF4082" evidence="5">
    <location>
        <begin position="1465"/>
        <end position="1611"/>
    </location>
</feature>
<reference evidence="7 8" key="1">
    <citation type="submission" date="2020-08" db="EMBL/GenBank/DDBJ databases">
        <title>Genome sequence of Nocardioides mesophilus KACC 16243T.</title>
        <authorList>
            <person name="Hyun D.-W."/>
            <person name="Bae J.-W."/>
        </authorList>
    </citation>
    <scope>NUCLEOTIDE SEQUENCE [LARGE SCALE GENOMIC DNA]</scope>
    <source>
        <strain evidence="7 8">KACC 16243</strain>
    </source>
</reference>
<dbReference type="SUPFAM" id="SSF52317">
    <property type="entry name" value="Class I glutamine amidotransferase-like"/>
    <property type="match status" value="1"/>
</dbReference>
<feature type="domain" description="N,N-dimethylformamidase beta subunit-like C-terminal" evidence="6">
    <location>
        <begin position="104"/>
        <end position="498"/>
    </location>
</feature>
<dbReference type="SUPFAM" id="SSF81296">
    <property type="entry name" value="E set domains"/>
    <property type="match status" value="1"/>
</dbReference>
<feature type="domain" description="DUF4082" evidence="5">
    <location>
        <begin position="649"/>
        <end position="794"/>
    </location>
</feature>
<feature type="region of interest" description="Disordered" evidence="2">
    <location>
        <begin position="351"/>
        <end position="372"/>
    </location>
</feature>
<dbReference type="Pfam" id="PF13313">
    <property type="entry name" value="DUF4082"/>
    <property type="match status" value="4"/>
</dbReference>
<sequence>MARITKHVRFRAGGWHVAALVLAMLAALLTVPLATSSPAAAAPCDAPVTSPVACENTKPGNPESEWGITGSGSSTIQGFATDISIDQGGTVQFKVDTSASSFRLDIYRMGYYGGDGARKVATVTPTSVRNQPACLTSSTTGLIDCGNWTVSASWSVPADAVSGIYFARLVRTDGTAGASHVYFVVRDDDGASQMLFQTSDTTWQAYNAYGGNSLYQGQPAGRAYKVSYNRPFTTRDNAPEDMVFNSEYPMVRFMERNGYDVSYSTGVDTDRRGAELLEHKVFLSVGHDEYWSGNQRSNVEKARAAGVNLAFFSGNEVFWKTRWENSIDASGTPYRTLVSYKETLDNAVTDPASPTWTGTWRDPRFSPPEDGGRPENALTGNIFMVNCCQTDMSVRAADGQMRFWRNTRVANLTGTQTTTIGSNVIGYEWDEDLDNGSRPPGAFRLSETDASGQVLQDYGSTYSNGSATHSMTMYRAASGALVFGAGTIQWSWALDENHDRGSAAADPAAQQATVNLFADMSVQPTTLQTGLVATTKSSDVSTPTSTITSPAANGTLAANTAVTVTGTATDAGGGRVGGVEVSTDGGTTWHRAEGRESWSYTFTTPGSGNLTVRSRATDDSGNIETPAAGVTVSVGGAVTCPCTIWPSTATPAATDTDTGQVELGVKFRAAQDGVITGIRFYKATANTGTHVGSLWSRTGTRLAQVTFSNESASGWQQATFSTPVAVTANTTYVASYNAPNGRYSTTAQYFATSATTRGPLTALQNGTDGGNGVYNYGPAGSFPSSTYGSTNYWVDVVYDTGGPDTSKPTVVDRTPASGATDVPVASPVTATFSEQVTGSSVTMTLKNAAGTAVTGTTTYSTANTTATFTPGANLTAGTTYTATVSGASDAAGNVMDPVTWTFTTTAATAGTCPCTIWPSTATPAATDTDTGQVELGVKFRAAQDGVITGIRFYKATANTGTHVGSLWSRTGTRLAQVTFSNESASGWQQATFSTPVAVTANTTYVASYNAPNGRYSTTAQYFATSATTRGPLTALQNGTDGGNGVYNYGPAGSFPSSTYGSTNYWVDVVYDTGGPDTSKPTVVDRTPASGATDVPVASPVTATFSEQVTGSSVTMTLKNAAGTAVTGTTTYSTANTTATFTPGANLTAGTTYTATVSGASDAAGNVMDPVTWTFTTTAATAGTCPCTIWPSTATPAVTQTEKRAVELGVKFRAAQDGVITGIRFYKATANTGTHVGSLWNTAGTRLGQVTFSNESASGWQQATFSTPVAVTANTTYIASYNAPNGGYSTTGQYFATSATTRGPLTALQNGTDGGNGVYRYGPAGTFPTSTYNSTNYWVDVVYDTGGPDTSKPTVVARTPAPGATGVPSGTSPTAQLSEPVVESSITMTLTASGSTTPVSATTTYSSTTSTVTLTPLAPLATNTSYDVALSGARDAAGNVMDPVSWSFTTAATADGCPCTIWPSTATPAGTDSDTNSVELGVKFRSAVDGYATGVRFYKGGTTNAGPHTGSVWNTAGTRLGQVSFSNESASGWQQATFASPIRIVANTTYVVSYHAPVGRYSTTAQYFATSATTRGPLTALQNGTDGGNGVYGYGPDGTYPGSTYNSENYWVDVVFSTTATDTTKPSVIARSPAAGATGVSSSTTVTAQFDEPVTGSSVAMTLKTGAGTTVSGTTTYSSSTNTATFTPAAALAASTDYTAAVSSATDAAGNVMDPVSWTFTTAAPPPPPVDQGPGGRIGLVTSSAAPSTKYLAEILRAEGLNEFTSIDATGLNSTNLANFDVVVLGTGALTSTQLSALSTWVSGGGNLVAMRPDAQLDSLLGVTTQSGTTSNGYLAVDAATGPGAGIATDTLQFHGSAKNYTLAGAQQVARLYSSATAATAFPAVTLNDVGTSGGQAAAFAFDLASSVIQTRQGNPAWAGQERDGSAPIRSDDQFFGARRPTGSTSARWRCRRPTSSSGCWPT</sequence>
<feature type="domain" description="SbsA Ig-like" evidence="4">
    <location>
        <begin position="1076"/>
        <end position="1176"/>
    </location>
</feature>
<feature type="signal peptide" evidence="3">
    <location>
        <begin position="1"/>
        <end position="41"/>
    </location>
</feature>
<feature type="region of interest" description="Disordered" evidence="2">
    <location>
        <begin position="567"/>
        <end position="587"/>
    </location>
</feature>
<proteinExistence type="predicted"/>
<dbReference type="Pfam" id="PF20254">
    <property type="entry name" value="DMFA2_C"/>
    <property type="match status" value="1"/>
</dbReference>
<feature type="domain" description="DUF4082" evidence="5">
    <location>
        <begin position="1193"/>
        <end position="1338"/>
    </location>
</feature>
<dbReference type="Gene3D" id="2.60.40.650">
    <property type="match status" value="1"/>
</dbReference>
<accession>A0A7G9R9A6</accession>
<evidence type="ECO:0000313" key="7">
    <source>
        <dbReference type="EMBL" id="QNN52181.1"/>
    </source>
</evidence>
<dbReference type="EMBL" id="CP060713">
    <property type="protein sequence ID" value="QNN52181.1"/>
    <property type="molecule type" value="Genomic_DNA"/>
</dbReference>
<dbReference type="InterPro" id="IPR014756">
    <property type="entry name" value="Ig_E-set"/>
</dbReference>
<feature type="domain" description="SbsA Ig-like" evidence="4">
    <location>
        <begin position="1348"/>
        <end position="1449"/>
    </location>
</feature>
<dbReference type="InterPro" id="IPR032812">
    <property type="entry name" value="SbsA_Ig"/>
</dbReference>
<feature type="chain" id="PRO_5028803279" evidence="3">
    <location>
        <begin position="42"/>
        <end position="1962"/>
    </location>
</feature>
<name>A0A7G9R9A6_9ACTN</name>
<feature type="domain" description="DUF4082" evidence="5">
    <location>
        <begin position="921"/>
        <end position="1066"/>
    </location>
</feature>
<dbReference type="KEGG" id="nmes:H9L09_17030"/>
<dbReference type="RefSeq" id="WP_187578023.1">
    <property type="nucleotide sequence ID" value="NZ_CP060713.1"/>
</dbReference>
<evidence type="ECO:0000259" key="4">
    <source>
        <dbReference type="Pfam" id="PF13205"/>
    </source>
</evidence>
<feature type="compositionally biased region" description="Polar residues" evidence="2">
    <location>
        <begin position="1953"/>
        <end position="1962"/>
    </location>
</feature>
<dbReference type="Proteomes" id="UP000515947">
    <property type="component" value="Chromosome"/>
</dbReference>
<evidence type="ECO:0000256" key="1">
    <source>
        <dbReference type="ARBA" id="ARBA00022729"/>
    </source>
</evidence>
<feature type="domain" description="SbsA Ig-like" evidence="4">
    <location>
        <begin position="804"/>
        <end position="904"/>
    </location>
</feature>
<dbReference type="Pfam" id="PF17957">
    <property type="entry name" value="Big_7"/>
    <property type="match status" value="1"/>
</dbReference>
<gene>
    <name evidence="7" type="ORF">H9L09_17030</name>
</gene>
<dbReference type="InterPro" id="IPR046540">
    <property type="entry name" value="DMFA2_C"/>
</dbReference>
<feature type="domain" description="SbsA Ig-like" evidence="4">
    <location>
        <begin position="1621"/>
        <end position="1721"/>
    </location>
</feature>
<evidence type="ECO:0000256" key="3">
    <source>
        <dbReference type="SAM" id="SignalP"/>
    </source>
</evidence>
<evidence type="ECO:0000313" key="8">
    <source>
        <dbReference type="Proteomes" id="UP000515947"/>
    </source>
</evidence>
<protein>
    <submittedName>
        <fullName evidence="7">DUF4082 domain-containing protein</fullName>
    </submittedName>
</protein>
<feature type="region of interest" description="Disordered" evidence="2">
    <location>
        <begin position="1913"/>
        <end position="1962"/>
    </location>
</feature>
<dbReference type="InterPro" id="IPR029062">
    <property type="entry name" value="Class_I_gatase-like"/>
</dbReference>
<dbReference type="InterPro" id="IPR025141">
    <property type="entry name" value="DUF4082"/>
</dbReference>
<keyword evidence="8" id="KW-1185">Reference proteome</keyword>